<reference evidence="10 13" key="1">
    <citation type="submission" date="2018-09" db="EMBL/GenBank/DDBJ databases">
        <title>Roseomonas sp. nov., isolated from feces of Tibetan antelopes in the Qinghai-Tibet plateau, China.</title>
        <authorList>
            <person name="Tian Z."/>
        </authorList>
    </citation>
    <scope>NUCLEOTIDE SEQUENCE [LARGE SCALE GENOMIC DNA]</scope>
    <source>
        <strain evidence="11 12">Z23</strain>
        <strain evidence="10 13">Z24</strain>
    </source>
</reference>
<dbReference type="CDD" id="cd00383">
    <property type="entry name" value="trans_reg_C"/>
    <property type="match status" value="1"/>
</dbReference>
<dbReference type="AlphaFoldDB" id="A0A3A9JM26"/>
<dbReference type="InterPro" id="IPR016032">
    <property type="entry name" value="Sig_transdc_resp-reg_C-effctor"/>
</dbReference>
<evidence type="ECO:0000313" key="11">
    <source>
        <dbReference type="EMBL" id="RMI25944.1"/>
    </source>
</evidence>
<protein>
    <submittedName>
        <fullName evidence="10 11">Response regulator</fullName>
    </submittedName>
</protein>
<feature type="domain" description="Response regulatory" evidence="8">
    <location>
        <begin position="35"/>
        <end position="147"/>
    </location>
</feature>
<dbReference type="InterPro" id="IPR011006">
    <property type="entry name" value="CheY-like_superfamily"/>
</dbReference>
<accession>A0A3A9JM26</accession>
<feature type="modified residue" description="4-aspartylphosphate" evidence="6">
    <location>
        <position position="83"/>
    </location>
</feature>
<evidence type="ECO:0000256" key="6">
    <source>
        <dbReference type="PROSITE-ProRule" id="PRU00169"/>
    </source>
</evidence>
<dbReference type="PANTHER" id="PTHR48111:SF1">
    <property type="entry name" value="TWO-COMPONENT RESPONSE REGULATOR ORR33"/>
    <property type="match status" value="1"/>
</dbReference>
<keyword evidence="3" id="KW-0805">Transcription regulation</keyword>
<evidence type="ECO:0000256" key="5">
    <source>
        <dbReference type="ARBA" id="ARBA00023163"/>
    </source>
</evidence>
<dbReference type="InterPro" id="IPR001789">
    <property type="entry name" value="Sig_transdc_resp-reg_receiver"/>
</dbReference>
<evidence type="ECO:0000256" key="1">
    <source>
        <dbReference type="ARBA" id="ARBA00022553"/>
    </source>
</evidence>
<gene>
    <name evidence="10" type="ORF">D6Z83_07740</name>
    <name evidence="11" type="ORF">EBE87_05995</name>
</gene>
<dbReference type="InParanoid" id="A0A3A9JM26"/>
<evidence type="ECO:0000256" key="2">
    <source>
        <dbReference type="ARBA" id="ARBA00023012"/>
    </source>
</evidence>
<dbReference type="GO" id="GO:0000976">
    <property type="term" value="F:transcription cis-regulatory region binding"/>
    <property type="evidence" value="ECO:0007669"/>
    <property type="project" value="TreeGrafter"/>
</dbReference>
<dbReference type="Proteomes" id="UP000278036">
    <property type="component" value="Unassembled WGS sequence"/>
</dbReference>
<dbReference type="Proteomes" id="UP000274097">
    <property type="component" value="Unassembled WGS sequence"/>
</dbReference>
<evidence type="ECO:0000259" key="8">
    <source>
        <dbReference type="PROSITE" id="PS50110"/>
    </source>
</evidence>
<comment type="caution">
    <text evidence="10">The sequence shown here is derived from an EMBL/GenBank/DDBJ whole genome shotgun (WGS) entry which is preliminary data.</text>
</comment>
<dbReference type="Pfam" id="PF00486">
    <property type="entry name" value="Trans_reg_C"/>
    <property type="match status" value="1"/>
</dbReference>
<keyword evidence="5" id="KW-0804">Transcription</keyword>
<keyword evidence="1 6" id="KW-0597">Phosphoprotein</keyword>
<proteinExistence type="predicted"/>
<keyword evidence="4 7" id="KW-0238">DNA-binding</keyword>
<evidence type="ECO:0000313" key="13">
    <source>
        <dbReference type="Proteomes" id="UP000278036"/>
    </source>
</evidence>
<dbReference type="InterPro" id="IPR001867">
    <property type="entry name" value="OmpR/PhoB-type_DNA-bd"/>
</dbReference>
<keyword evidence="2" id="KW-0902">Two-component regulatory system</keyword>
<dbReference type="SMART" id="SM00448">
    <property type="entry name" value="REC"/>
    <property type="match status" value="1"/>
</dbReference>
<dbReference type="GO" id="GO:0000156">
    <property type="term" value="F:phosphorelay response regulator activity"/>
    <property type="evidence" value="ECO:0007669"/>
    <property type="project" value="TreeGrafter"/>
</dbReference>
<dbReference type="EMBL" id="RAQU01000032">
    <property type="protein sequence ID" value="RKK04784.1"/>
    <property type="molecule type" value="Genomic_DNA"/>
</dbReference>
<dbReference type="PROSITE" id="PS51755">
    <property type="entry name" value="OMPR_PHOB"/>
    <property type="match status" value="1"/>
</dbReference>
<dbReference type="Gene3D" id="3.40.50.2300">
    <property type="match status" value="1"/>
</dbReference>
<organism evidence="10 13">
    <name type="scientific">Teichococcus wenyumeiae</name>
    <dbReference type="NCBI Taxonomy" id="2478470"/>
    <lineage>
        <taxon>Bacteria</taxon>
        <taxon>Pseudomonadati</taxon>
        <taxon>Pseudomonadota</taxon>
        <taxon>Alphaproteobacteria</taxon>
        <taxon>Acetobacterales</taxon>
        <taxon>Roseomonadaceae</taxon>
        <taxon>Roseomonas</taxon>
    </lineage>
</organism>
<evidence type="ECO:0000313" key="12">
    <source>
        <dbReference type="Proteomes" id="UP000274097"/>
    </source>
</evidence>
<feature type="domain" description="OmpR/PhoB-type" evidence="9">
    <location>
        <begin position="158"/>
        <end position="258"/>
    </location>
</feature>
<dbReference type="GO" id="GO:0032993">
    <property type="term" value="C:protein-DNA complex"/>
    <property type="evidence" value="ECO:0007669"/>
    <property type="project" value="TreeGrafter"/>
</dbReference>
<dbReference type="EMBL" id="RFLX01000003">
    <property type="protein sequence ID" value="RMI25944.1"/>
    <property type="molecule type" value="Genomic_DNA"/>
</dbReference>
<evidence type="ECO:0000313" key="10">
    <source>
        <dbReference type="EMBL" id="RKK04784.1"/>
    </source>
</evidence>
<dbReference type="SMART" id="SM00862">
    <property type="entry name" value="Trans_reg_C"/>
    <property type="match status" value="1"/>
</dbReference>
<sequence length="258" mass="28012">MQTNRYDFGMDRMTADPAAVPPPCPDGLLQDGRVPLVLVEDDHALADTLARALERDGFCVEVAGTLAAARAADLSTARIVLVDMELPDGNGLAIVRELAGRRDRGILMLSGRTTEPERILGLELGADDFLTKPFSMREMTARIRAVLRRLEEPDQAGDETVEAVGVTLDPSRQRIVAPDGTEQRLTGAEAGLLGLMLTAPDRVAEREVVAQQVLGYALQPQQRGVDQFASSLRQKLSSASNGRIQITAVRGRGYRLVW</sequence>
<name>A0A3A9JM26_9PROT</name>
<evidence type="ECO:0000256" key="4">
    <source>
        <dbReference type="ARBA" id="ARBA00023125"/>
    </source>
</evidence>
<dbReference type="GO" id="GO:0005829">
    <property type="term" value="C:cytosol"/>
    <property type="evidence" value="ECO:0007669"/>
    <property type="project" value="TreeGrafter"/>
</dbReference>
<dbReference type="SUPFAM" id="SSF52172">
    <property type="entry name" value="CheY-like"/>
    <property type="match status" value="1"/>
</dbReference>
<dbReference type="Gene3D" id="1.10.10.10">
    <property type="entry name" value="Winged helix-like DNA-binding domain superfamily/Winged helix DNA-binding domain"/>
    <property type="match status" value="1"/>
</dbReference>
<evidence type="ECO:0000256" key="7">
    <source>
        <dbReference type="PROSITE-ProRule" id="PRU01091"/>
    </source>
</evidence>
<dbReference type="PROSITE" id="PS50110">
    <property type="entry name" value="RESPONSE_REGULATORY"/>
    <property type="match status" value="1"/>
</dbReference>
<keyword evidence="12" id="KW-1185">Reference proteome</keyword>
<dbReference type="InterPro" id="IPR039420">
    <property type="entry name" value="WalR-like"/>
</dbReference>
<feature type="DNA-binding region" description="OmpR/PhoB-type" evidence="7">
    <location>
        <begin position="158"/>
        <end position="258"/>
    </location>
</feature>
<dbReference type="InterPro" id="IPR036388">
    <property type="entry name" value="WH-like_DNA-bd_sf"/>
</dbReference>
<dbReference type="SUPFAM" id="SSF46894">
    <property type="entry name" value="C-terminal effector domain of the bipartite response regulators"/>
    <property type="match status" value="1"/>
</dbReference>
<dbReference type="Gene3D" id="6.10.250.690">
    <property type="match status" value="1"/>
</dbReference>
<evidence type="ECO:0000256" key="3">
    <source>
        <dbReference type="ARBA" id="ARBA00023015"/>
    </source>
</evidence>
<dbReference type="GO" id="GO:0006355">
    <property type="term" value="P:regulation of DNA-templated transcription"/>
    <property type="evidence" value="ECO:0007669"/>
    <property type="project" value="InterPro"/>
</dbReference>
<dbReference type="Pfam" id="PF00072">
    <property type="entry name" value="Response_reg"/>
    <property type="match status" value="1"/>
</dbReference>
<dbReference type="PANTHER" id="PTHR48111">
    <property type="entry name" value="REGULATOR OF RPOS"/>
    <property type="match status" value="1"/>
</dbReference>
<evidence type="ECO:0000259" key="9">
    <source>
        <dbReference type="PROSITE" id="PS51755"/>
    </source>
</evidence>